<comment type="caution">
    <text evidence="1">The sequence shown here is derived from an EMBL/GenBank/DDBJ whole genome shotgun (WGS) entry which is preliminary data.</text>
</comment>
<organism evidence="1 2">
    <name type="scientific">Cellulomonas xylanilytica</name>
    <dbReference type="NCBI Taxonomy" id="233583"/>
    <lineage>
        <taxon>Bacteria</taxon>
        <taxon>Bacillati</taxon>
        <taxon>Actinomycetota</taxon>
        <taxon>Actinomycetes</taxon>
        <taxon>Micrococcales</taxon>
        <taxon>Cellulomonadaceae</taxon>
        <taxon>Cellulomonas</taxon>
    </lineage>
</organism>
<accession>A0A510V9I8</accession>
<dbReference type="AlphaFoldDB" id="A0A510V9I8"/>
<evidence type="ECO:0000313" key="1">
    <source>
        <dbReference type="EMBL" id="GEK21835.1"/>
    </source>
</evidence>
<evidence type="ECO:0000313" key="2">
    <source>
        <dbReference type="Proteomes" id="UP000321118"/>
    </source>
</evidence>
<dbReference type="RefSeq" id="WP_146927634.1">
    <property type="nucleotide sequence ID" value="NZ_BJUB01000007.1"/>
</dbReference>
<dbReference type="EMBL" id="BJUB01000007">
    <property type="protein sequence ID" value="GEK21835.1"/>
    <property type="molecule type" value="Genomic_DNA"/>
</dbReference>
<gene>
    <name evidence="1" type="ORF">CXY01_23550</name>
</gene>
<protein>
    <recommendedName>
        <fullName evidence="3">NIPSNAP domain-containing protein</fullName>
    </recommendedName>
</protein>
<evidence type="ECO:0008006" key="3">
    <source>
        <dbReference type="Google" id="ProtNLM"/>
    </source>
</evidence>
<keyword evidence="2" id="KW-1185">Reference proteome</keyword>
<name>A0A510V9I8_9CELL</name>
<dbReference type="Proteomes" id="UP000321118">
    <property type="component" value="Unassembled WGS sequence"/>
</dbReference>
<dbReference type="OrthoDB" id="5188748at2"/>
<proteinExistence type="predicted"/>
<reference evidence="1 2" key="1">
    <citation type="submission" date="2019-07" db="EMBL/GenBank/DDBJ databases">
        <title>Whole genome shotgun sequence of Cellulomonas xylanilytica NBRC 101102.</title>
        <authorList>
            <person name="Hosoyama A."/>
            <person name="Uohara A."/>
            <person name="Ohji S."/>
            <person name="Ichikawa N."/>
        </authorList>
    </citation>
    <scope>NUCLEOTIDE SEQUENCE [LARGE SCALE GENOMIC DNA]</scope>
    <source>
        <strain evidence="1 2">NBRC 101102</strain>
    </source>
</reference>
<sequence>MPRTVQLRRYDVKPHLLDDFLAWWPARLVPARAEFGFTVESAYLNRETAEFTWAVSAEGDADEFRRLEQLWMDSPERTVVFEGIDGWNDSVVIALVEKLV</sequence>